<evidence type="ECO:0000256" key="7">
    <source>
        <dbReference type="RuleBase" id="RU362081"/>
    </source>
</evidence>
<organism evidence="9 10">
    <name type="scientific">Neorhizobium lilium</name>
    <dbReference type="NCBI Taxonomy" id="2503024"/>
    <lineage>
        <taxon>Bacteria</taxon>
        <taxon>Pseudomonadati</taxon>
        <taxon>Pseudomonadota</taxon>
        <taxon>Alphaproteobacteria</taxon>
        <taxon>Hyphomicrobiales</taxon>
        <taxon>Rhizobiaceae</taxon>
        <taxon>Rhizobium/Agrobacterium group</taxon>
        <taxon>Neorhizobium</taxon>
    </lineage>
</organism>
<evidence type="ECO:0000256" key="3">
    <source>
        <dbReference type="ARBA" id="ARBA00022692"/>
    </source>
</evidence>
<keyword evidence="10" id="KW-1185">Reference proteome</keyword>
<keyword evidence="7" id="KW-0547">Nucleotide-binding</keyword>
<dbReference type="InterPro" id="IPR036163">
    <property type="entry name" value="HMA_dom_sf"/>
</dbReference>
<dbReference type="Gene3D" id="3.40.1110.10">
    <property type="entry name" value="Calcium-transporting ATPase, cytoplasmic domain N"/>
    <property type="match status" value="1"/>
</dbReference>
<keyword evidence="3 7" id="KW-0812">Transmembrane</keyword>
<dbReference type="InterPro" id="IPR023299">
    <property type="entry name" value="ATPase_P-typ_cyto_dom_N"/>
</dbReference>
<dbReference type="RefSeq" id="WP_128440597.1">
    <property type="nucleotide sequence ID" value="NZ_SBIP01000001.1"/>
</dbReference>
<dbReference type="NCBIfam" id="TIGR01494">
    <property type="entry name" value="ATPase_P-type"/>
    <property type="match status" value="1"/>
</dbReference>
<dbReference type="Gene3D" id="2.70.150.10">
    <property type="entry name" value="Calcium-transporting ATPase, cytoplasmic transduction domain A"/>
    <property type="match status" value="1"/>
</dbReference>
<dbReference type="EMBL" id="SBIP01000001">
    <property type="protein sequence ID" value="RWX80769.1"/>
    <property type="molecule type" value="Genomic_DNA"/>
</dbReference>
<dbReference type="PROSITE" id="PS00154">
    <property type="entry name" value="ATPASE_E1_E2"/>
    <property type="match status" value="1"/>
</dbReference>
<proteinExistence type="inferred from homology"/>
<dbReference type="EC" id="3.6.3.3" evidence="9"/>
<keyword evidence="6 7" id="KW-0472">Membrane</keyword>
<keyword evidence="5 7" id="KW-1133">Transmembrane helix</keyword>
<feature type="domain" description="HMA" evidence="8">
    <location>
        <begin position="36"/>
        <end position="106"/>
    </location>
</feature>
<evidence type="ECO:0000313" key="9">
    <source>
        <dbReference type="EMBL" id="RWX80769.1"/>
    </source>
</evidence>
<dbReference type="InterPro" id="IPR023214">
    <property type="entry name" value="HAD_sf"/>
</dbReference>
<dbReference type="PROSITE" id="PS50846">
    <property type="entry name" value="HMA_2"/>
    <property type="match status" value="1"/>
</dbReference>
<dbReference type="PANTHER" id="PTHR46594">
    <property type="entry name" value="P-TYPE CATION-TRANSPORTING ATPASE"/>
    <property type="match status" value="1"/>
</dbReference>
<comment type="caution">
    <text evidence="9">The sequence shown here is derived from an EMBL/GenBank/DDBJ whole genome shotgun (WGS) entry which is preliminary data.</text>
</comment>
<dbReference type="Pfam" id="PF00403">
    <property type="entry name" value="HMA"/>
    <property type="match status" value="1"/>
</dbReference>
<dbReference type="Pfam" id="PF00122">
    <property type="entry name" value="E1-E2_ATPase"/>
    <property type="match status" value="1"/>
</dbReference>
<evidence type="ECO:0000313" key="10">
    <source>
        <dbReference type="Proteomes" id="UP000287687"/>
    </source>
</evidence>
<feature type="transmembrane region" description="Helical" evidence="7">
    <location>
        <begin position="187"/>
        <end position="203"/>
    </location>
</feature>
<dbReference type="Pfam" id="PF00702">
    <property type="entry name" value="Hydrolase"/>
    <property type="match status" value="1"/>
</dbReference>
<dbReference type="SUPFAM" id="SSF81665">
    <property type="entry name" value="Calcium ATPase, transmembrane domain M"/>
    <property type="match status" value="1"/>
</dbReference>
<dbReference type="Proteomes" id="UP000287687">
    <property type="component" value="Unassembled WGS sequence"/>
</dbReference>
<dbReference type="PANTHER" id="PTHR46594:SF4">
    <property type="entry name" value="P-TYPE CATION-TRANSPORTING ATPASE"/>
    <property type="match status" value="1"/>
</dbReference>
<feature type="transmembrane region" description="Helical" evidence="7">
    <location>
        <begin position="695"/>
        <end position="711"/>
    </location>
</feature>
<dbReference type="NCBIfam" id="TIGR01525">
    <property type="entry name" value="ATPase-IB_hvy"/>
    <property type="match status" value="1"/>
</dbReference>
<dbReference type="InterPro" id="IPR001757">
    <property type="entry name" value="P_typ_ATPase"/>
</dbReference>
<evidence type="ECO:0000256" key="6">
    <source>
        <dbReference type="ARBA" id="ARBA00023136"/>
    </source>
</evidence>
<dbReference type="InterPro" id="IPR059000">
    <property type="entry name" value="ATPase_P-type_domA"/>
</dbReference>
<dbReference type="Gene3D" id="3.40.50.1000">
    <property type="entry name" value="HAD superfamily/HAD-like"/>
    <property type="match status" value="1"/>
</dbReference>
<evidence type="ECO:0000256" key="2">
    <source>
        <dbReference type="ARBA" id="ARBA00006024"/>
    </source>
</evidence>
<gene>
    <name evidence="9" type="primary">cadA</name>
    <name evidence="9" type="ORF">EPK99_00020</name>
</gene>
<keyword evidence="7" id="KW-1003">Cell membrane</keyword>
<dbReference type="FunFam" id="2.70.150.10:FF:000002">
    <property type="entry name" value="Copper-transporting ATPase 1, putative"/>
    <property type="match status" value="1"/>
</dbReference>
<dbReference type="InterPro" id="IPR008250">
    <property type="entry name" value="ATPase_P-typ_transduc_dom_A_sf"/>
</dbReference>
<reference evidence="9 10" key="1">
    <citation type="submission" date="2019-01" db="EMBL/GenBank/DDBJ databases">
        <title>The draft genome of Rhizobium sp. 24NR.</title>
        <authorList>
            <person name="Liu L."/>
            <person name="Liang L."/>
            <person name="Shi S."/>
            <person name="Xu L."/>
            <person name="Wang X."/>
            <person name="Li L."/>
            <person name="Zhang X."/>
        </authorList>
    </citation>
    <scope>NUCLEOTIDE SEQUENCE [LARGE SCALE GENOMIC DNA]</scope>
    <source>
        <strain evidence="9 10">24NR</strain>
    </source>
</reference>
<dbReference type="InterPro" id="IPR036412">
    <property type="entry name" value="HAD-like_sf"/>
</dbReference>
<dbReference type="SUPFAM" id="SSF81653">
    <property type="entry name" value="Calcium ATPase, transduction domain A"/>
    <property type="match status" value="1"/>
</dbReference>
<feature type="transmembrane region" description="Helical" evidence="7">
    <location>
        <begin position="396"/>
        <end position="424"/>
    </location>
</feature>
<dbReference type="InterPro" id="IPR006121">
    <property type="entry name" value="HMA_dom"/>
</dbReference>
<dbReference type="SUPFAM" id="SSF56784">
    <property type="entry name" value="HAD-like"/>
    <property type="match status" value="1"/>
</dbReference>
<name>A0A3S3VNY0_9HYPH</name>
<dbReference type="NCBIfam" id="TIGR01511">
    <property type="entry name" value="ATPase-IB1_Cu"/>
    <property type="match status" value="1"/>
</dbReference>
<dbReference type="GO" id="GO:0005524">
    <property type="term" value="F:ATP binding"/>
    <property type="evidence" value="ECO:0007669"/>
    <property type="project" value="UniProtKB-UniRule"/>
</dbReference>
<dbReference type="GO" id="GO:0005886">
    <property type="term" value="C:plasma membrane"/>
    <property type="evidence" value="ECO:0007669"/>
    <property type="project" value="UniProtKB-SubCell"/>
</dbReference>
<evidence type="ECO:0000256" key="5">
    <source>
        <dbReference type="ARBA" id="ARBA00022989"/>
    </source>
</evidence>
<dbReference type="InterPro" id="IPR018303">
    <property type="entry name" value="ATPase_P-typ_P_site"/>
</dbReference>
<dbReference type="GO" id="GO:0019829">
    <property type="term" value="F:ATPase-coupled monoatomic cation transmembrane transporter activity"/>
    <property type="evidence" value="ECO:0007669"/>
    <property type="project" value="InterPro"/>
</dbReference>
<accession>A0A3S3VNY0</accession>
<dbReference type="CDD" id="cd02092">
    <property type="entry name" value="P-type_ATPase_FixI-like"/>
    <property type="match status" value="1"/>
</dbReference>
<feature type="transmembrane region" description="Helical" evidence="7">
    <location>
        <begin position="215"/>
        <end position="233"/>
    </location>
</feature>
<dbReference type="GO" id="GO:0015662">
    <property type="term" value="F:P-type ion transporter activity"/>
    <property type="evidence" value="ECO:0007669"/>
    <property type="project" value="UniProtKB-ARBA"/>
</dbReference>
<dbReference type="PRINTS" id="PR00119">
    <property type="entry name" value="CATATPASE"/>
</dbReference>
<dbReference type="SUPFAM" id="SSF55008">
    <property type="entry name" value="HMA, heavy metal-associated domain"/>
    <property type="match status" value="1"/>
</dbReference>
<evidence type="ECO:0000259" key="8">
    <source>
        <dbReference type="PROSITE" id="PS50846"/>
    </source>
</evidence>
<feature type="transmembrane region" description="Helical" evidence="7">
    <location>
        <begin position="122"/>
        <end position="143"/>
    </location>
</feature>
<evidence type="ECO:0000256" key="4">
    <source>
        <dbReference type="ARBA" id="ARBA00022723"/>
    </source>
</evidence>
<dbReference type="InterPro" id="IPR023298">
    <property type="entry name" value="ATPase_P-typ_TM_dom_sf"/>
</dbReference>
<feature type="transmembrane region" description="Helical" evidence="7">
    <location>
        <begin position="368"/>
        <end position="390"/>
    </location>
</feature>
<dbReference type="InterPro" id="IPR027256">
    <property type="entry name" value="P-typ_ATPase_IB"/>
</dbReference>
<keyword evidence="7" id="KW-0067">ATP-binding</keyword>
<comment type="similarity">
    <text evidence="2 7">Belongs to the cation transport ATPase (P-type) (TC 3.A.3) family. Type IB subfamily.</text>
</comment>
<feature type="transmembrane region" description="Helical" evidence="7">
    <location>
        <begin position="155"/>
        <end position="175"/>
    </location>
</feature>
<dbReference type="CDD" id="cd00371">
    <property type="entry name" value="HMA"/>
    <property type="match status" value="1"/>
</dbReference>
<protein>
    <submittedName>
        <fullName evidence="9">Cadmium-translocating P-type ATPase</fullName>
        <ecNumber evidence="9">3.6.3.3</ecNumber>
    </submittedName>
</protein>
<dbReference type="GO" id="GO:0030001">
    <property type="term" value="P:metal ion transport"/>
    <property type="evidence" value="ECO:0007669"/>
    <property type="project" value="UniProtKB-ARBA"/>
</dbReference>
<dbReference type="PRINTS" id="PR00943">
    <property type="entry name" value="CUATPASE"/>
</dbReference>
<evidence type="ECO:0000256" key="1">
    <source>
        <dbReference type="ARBA" id="ARBA00004370"/>
    </source>
</evidence>
<keyword evidence="4 7" id="KW-0479">Metal-binding</keyword>
<keyword evidence="9" id="KW-0378">Hydrolase</keyword>
<dbReference type="OrthoDB" id="391538at2"/>
<dbReference type="NCBIfam" id="TIGR01512">
    <property type="entry name" value="ATPase-IB2_Cd"/>
    <property type="match status" value="1"/>
</dbReference>
<dbReference type="AlphaFoldDB" id="A0A3S3VNY0"/>
<dbReference type="Gene3D" id="3.30.70.100">
    <property type="match status" value="1"/>
</dbReference>
<dbReference type="GO" id="GO:0016887">
    <property type="term" value="F:ATP hydrolysis activity"/>
    <property type="evidence" value="ECO:0007669"/>
    <property type="project" value="InterPro"/>
</dbReference>
<comment type="subcellular location">
    <subcellularLocation>
        <location evidence="7">Cell membrane</location>
    </subcellularLocation>
    <subcellularLocation>
        <location evidence="1">Membrane</location>
    </subcellularLocation>
</comment>
<dbReference type="GO" id="GO:0046872">
    <property type="term" value="F:metal ion binding"/>
    <property type="evidence" value="ECO:0007669"/>
    <property type="project" value="UniProtKB-KW"/>
</dbReference>
<sequence>MSCCGVNAEGVLALNSVSISAEEIALASHPLGEGLQQLDLSIPDVHCGECIVTIETALLRLPYVRKARVNLTSRRVSCVYSEHTPDGPIDPAGIIEAINATGYRANLLAQADSQSEKNKNQLLLAVGVSGFAAANIMLLSVSVWSGADAATRDMFHWISAMIAAPALIYAGRFFFRSAWNALRRGRTNMDVPISLAVTLSYAVSLWETMHHGEHAWFDATVSLLFFLLIGRTLDHIMRDKARSAINGLARLAPRGALLVSADGSRRYVAVEEVKVGDEIAIAAGDRIPVDGTVFGGESDLDLSIVTGESRPVSVSDGAEVSSGAMNLTGALLVRATRLARNSLLAEIMALMEAAEGGRARYRLIADRAASLYSPVVHILALTSFLAWGFLGGDWKHAMLIAVAVLIITCPCALGLAVPVVQVVAAGELFRKGVMVKDGSALERLAEIDTVAFDKTGTLTLGSPRLVNIQATNDSDLATAVALAVHSRHPLSQALVRSSSSAHSIFDRVRETAGGGLEAFSGDDVYRLGSAAFACGQSHGASGSDNPLTEVVLSKNGATLAHFFFDDTLRPGALETVSRLQSTSFQIVMVSGDRQSVVNRTARALGLDRALGALTPKQKVEEIARLSEGGHRVLMVGDGINDAPALAAAHVSMAPSTASDVGRQAADLVFFSDRLDIVPQAIHVARQSARLIRQNFALAIGYNVLAVPIAIAGYATPLIAAIAMSTSSLIVVANALRLSRLAAVTAAPWKSTPAVAYEANPI</sequence>